<feature type="transmembrane region" description="Helical" evidence="5">
    <location>
        <begin position="252"/>
        <end position="274"/>
    </location>
</feature>
<evidence type="ECO:0000313" key="7">
    <source>
        <dbReference type="EMBL" id="MST73740.1"/>
    </source>
</evidence>
<keyword evidence="2 5" id="KW-0812">Transmembrane</keyword>
<dbReference type="GO" id="GO:0008273">
    <property type="term" value="F:calcium, potassium:sodium antiporter activity"/>
    <property type="evidence" value="ECO:0007669"/>
    <property type="project" value="TreeGrafter"/>
</dbReference>
<dbReference type="RefSeq" id="WP_154428188.1">
    <property type="nucleotide sequence ID" value="NZ_VUNI01000002.1"/>
</dbReference>
<evidence type="ECO:0000256" key="1">
    <source>
        <dbReference type="ARBA" id="ARBA00004141"/>
    </source>
</evidence>
<organism evidence="7 8">
    <name type="scientific">Roseburia porci</name>
    <dbReference type="NCBI Taxonomy" id="2605790"/>
    <lineage>
        <taxon>Bacteria</taxon>
        <taxon>Bacillati</taxon>
        <taxon>Bacillota</taxon>
        <taxon>Clostridia</taxon>
        <taxon>Lachnospirales</taxon>
        <taxon>Lachnospiraceae</taxon>
        <taxon>Roseburia</taxon>
    </lineage>
</organism>
<feature type="transmembrane region" description="Helical" evidence="5">
    <location>
        <begin position="280"/>
        <end position="300"/>
    </location>
</feature>
<protein>
    <submittedName>
        <fullName evidence="7">Calcium/sodium antiporter</fullName>
    </submittedName>
</protein>
<dbReference type="Proteomes" id="UP000474024">
    <property type="component" value="Unassembled WGS sequence"/>
</dbReference>
<dbReference type="Gene3D" id="1.20.1420.30">
    <property type="entry name" value="NCX, central ion-binding region"/>
    <property type="match status" value="1"/>
</dbReference>
<evidence type="ECO:0000256" key="2">
    <source>
        <dbReference type="ARBA" id="ARBA00022692"/>
    </source>
</evidence>
<dbReference type="GO" id="GO:0005262">
    <property type="term" value="F:calcium channel activity"/>
    <property type="evidence" value="ECO:0007669"/>
    <property type="project" value="TreeGrafter"/>
</dbReference>
<evidence type="ECO:0000256" key="3">
    <source>
        <dbReference type="ARBA" id="ARBA00022989"/>
    </source>
</evidence>
<feature type="transmembrane region" description="Helical" evidence="5">
    <location>
        <begin position="110"/>
        <end position="132"/>
    </location>
</feature>
<dbReference type="GO" id="GO:0006874">
    <property type="term" value="P:intracellular calcium ion homeostasis"/>
    <property type="evidence" value="ECO:0007669"/>
    <property type="project" value="TreeGrafter"/>
</dbReference>
<gene>
    <name evidence="7" type="ORF">FYJ75_01660</name>
</gene>
<accession>A0A6L5YMW8</accession>
<dbReference type="AlphaFoldDB" id="A0A6L5YMW8"/>
<feature type="transmembrane region" description="Helical" evidence="5">
    <location>
        <begin position="312"/>
        <end position="328"/>
    </location>
</feature>
<dbReference type="EMBL" id="VUNI01000002">
    <property type="protein sequence ID" value="MST73740.1"/>
    <property type="molecule type" value="Genomic_DNA"/>
</dbReference>
<feature type="domain" description="Sodium/calcium exchanger membrane region" evidence="6">
    <location>
        <begin position="11"/>
        <end position="152"/>
    </location>
</feature>
<feature type="transmembrane region" description="Helical" evidence="5">
    <location>
        <begin position="85"/>
        <end position="103"/>
    </location>
</feature>
<evidence type="ECO:0000256" key="4">
    <source>
        <dbReference type="ARBA" id="ARBA00023136"/>
    </source>
</evidence>
<comment type="subcellular location">
    <subcellularLocation>
        <location evidence="1">Membrane</location>
        <topology evidence="1">Multi-pass membrane protein</topology>
    </subcellularLocation>
</comment>
<name>A0A6L5YMW8_9FIRM</name>
<feature type="transmembrane region" description="Helical" evidence="5">
    <location>
        <begin position="44"/>
        <end position="65"/>
    </location>
</feature>
<comment type="caution">
    <text evidence="7">The sequence shown here is derived from an EMBL/GenBank/DDBJ whole genome shotgun (WGS) entry which is preliminary data.</text>
</comment>
<dbReference type="InterPro" id="IPR044880">
    <property type="entry name" value="NCX_ion-bd_dom_sf"/>
</dbReference>
<keyword evidence="4 5" id="KW-0472">Membrane</keyword>
<keyword evidence="3 5" id="KW-1133">Transmembrane helix</keyword>
<dbReference type="InterPro" id="IPR004481">
    <property type="entry name" value="K/Na/Ca-exchanger"/>
</dbReference>
<dbReference type="PANTHER" id="PTHR10846:SF8">
    <property type="entry name" value="INNER MEMBRANE PROTEIN YRBG"/>
    <property type="match status" value="1"/>
</dbReference>
<dbReference type="Pfam" id="PF01699">
    <property type="entry name" value="Na_Ca_ex"/>
    <property type="match status" value="2"/>
</dbReference>
<feature type="transmembrane region" description="Helical" evidence="5">
    <location>
        <begin position="212"/>
        <end position="231"/>
    </location>
</feature>
<dbReference type="GO" id="GO:0005886">
    <property type="term" value="C:plasma membrane"/>
    <property type="evidence" value="ECO:0007669"/>
    <property type="project" value="TreeGrafter"/>
</dbReference>
<reference evidence="7 8" key="1">
    <citation type="submission" date="2019-08" db="EMBL/GenBank/DDBJ databases">
        <title>In-depth cultivation of the pig gut microbiome towards novel bacterial diversity and tailored functional studies.</title>
        <authorList>
            <person name="Wylensek D."/>
            <person name="Hitch T.C.A."/>
            <person name="Clavel T."/>
        </authorList>
    </citation>
    <scope>NUCLEOTIDE SEQUENCE [LARGE SCALE GENOMIC DNA]</scope>
    <source>
        <strain evidence="7 8">MUC/MUC-530-WT-4D</strain>
    </source>
</reference>
<evidence type="ECO:0000256" key="5">
    <source>
        <dbReference type="SAM" id="Phobius"/>
    </source>
</evidence>
<proteinExistence type="predicted"/>
<evidence type="ECO:0000259" key="6">
    <source>
        <dbReference type="Pfam" id="PF01699"/>
    </source>
</evidence>
<keyword evidence="8" id="KW-1185">Reference proteome</keyword>
<feature type="domain" description="Sodium/calcium exchanger membrane region" evidence="6">
    <location>
        <begin position="187"/>
        <end position="327"/>
    </location>
</feature>
<feature type="transmembrane region" description="Helical" evidence="5">
    <location>
        <begin position="138"/>
        <end position="155"/>
    </location>
</feature>
<feature type="transmembrane region" description="Helical" evidence="5">
    <location>
        <begin position="6"/>
        <end position="23"/>
    </location>
</feature>
<feature type="transmembrane region" description="Helical" evidence="5">
    <location>
        <begin position="188"/>
        <end position="206"/>
    </location>
</feature>
<evidence type="ECO:0000313" key="8">
    <source>
        <dbReference type="Proteomes" id="UP000474024"/>
    </source>
</evidence>
<dbReference type="InterPro" id="IPR004837">
    <property type="entry name" value="NaCa_Exmemb"/>
</dbReference>
<dbReference type="PANTHER" id="PTHR10846">
    <property type="entry name" value="SODIUM/POTASSIUM/CALCIUM EXCHANGER"/>
    <property type="match status" value="1"/>
</dbReference>
<dbReference type="NCBIfam" id="TIGR00367">
    <property type="entry name" value="calcium/sodium antiporter"/>
    <property type="match status" value="1"/>
</dbReference>
<sequence>MNELFQSVPFAVILLILGFAFLVKGADAFVEGCSSIAKRFQVPSLIIGMTIVAMGTSLPETAVSITASVTGNNALAVSNAVGSNIFNLMIVVGVCAILTPVAVRRETLKIDFPFSIVCAALLLVLGAIGMMLGHVDGAIFIVLFALFILYMIKSAQKSRKDNKDMDVEETEFALEVEEIQIMPMPKSIIFIVLGCVAIALGSDWVVDGATTIAEAMGVSQTLIGLTVVAFGTSLPELATSIMAAKKNEVDMALGNAIGSNIFNILMVLGIAAAISPMAFITENIIDIVILMAFSAIVWIMAWTKNELSKKEGWVMVILYAVYVVYICMR</sequence>